<dbReference type="Pfam" id="PF04979">
    <property type="entry name" value="IPP-2"/>
    <property type="match status" value="1"/>
</dbReference>
<dbReference type="InterPro" id="IPR007062">
    <property type="entry name" value="PPI-2"/>
</dbReference>
<protein>
    <submittedName>
        <fullName evidence="3">Protein phosphatase inhibitor 2</fullName>
    </submittedName>
</protein>
<dbReference type="GO" id="GO:0004864">
    <property type="term" value="F:protein phosphatase inhibitor activity"/>
    <property type="evidence" value="ECO:0007669"/>
    <property type="project" value="InterPro"/>
</dbReference>
<proteinExistence type="inferred from homology"/>
<dbReference type="Gene3D" id="6.10.250.1050">
    <property type="match status" value="2"/>
</dbReference>
<evidence type="ECO:0000256" key="1">
    <source>
        <dbReference type="ARBA" id="ARBA00005472"/>
    </source>
</evidence>
<gene>
    <name evidence="3" type="primary">IPP2</name>
    <name evidence="3" type="ORF">TR57107</name>
</gene>
<feature type="compositionally biased region" description="Basic and acidic residues" evidence="2">
    <location>
        <begin position="107"/>
        <end position="118"/>
    </location>
</feature>
<feature type="compositionally biased region" description="Acidic residues" evidence="2">
    <location>
        <begin position="140"/>
        <end position="151"/>
    </location>
</feature>
<dbReference type="PANTHER" id="PTHR12398">
    <property type="entry name" value="PROTEIN PHOSPHATASE INHIBITOR"/>
    <property type="match status" value="1"/>
</dbReference>
<accession>A0A0X3Q1Y9</accession>
<comment type="similarity">
    <text evidence="1">Belongs to the protein phosphatase inhibitor 2 family.</text>
</comment>
<dbReference type="GO" id="GO:0009966">
    <property type="term" value="P:regulation of signal transduction"/>
    <property type="evidence" value="ECO:0007669"/>
    <property type="project" value="InterPro"/>
</dbReference>
<reference evidence="3" key="1">
    <citation type="submission" date="2016-01" db="EMBL/GenBank/DDBJ databases">
        <title>Reference transcriptome for the parasite Schistocephalus solidus: insights into the molecular evolution of parasitism.</title>
        <authorList>
            <person name="Hebert F.O."/>
            <person name="Grambauer S."/>
            <person name="Barber I."/>
            <person name="Landry C.R."/>
            <person name="Aubin-Horth N."/>
        </authorList>
    </citation>
    <scope>NUCLEOTIDE SEQUENCE</scope>
</reference>
<feature type="region of interest" description="Disordered" evidence="2">
    <location>
        <begin position="85"/>
        <end position="179"/>
    </location>
</feature>
<evidence type="ECO:0000256" key="2">
    <source>
        <dbReference type="SAM" id="MobiDB-lite"/>
    </source>
</evidence>
<evidence type="ECO:0000313" key="3">
    <source>
        <dbReference type="EMBL" id="JAP56227.1"/>
    </source>
</evidence>
<dbReference type="EMBL" id="GEEE01006998">
    <property type="protein sequence ID" value="JAP56227.1"/>
    <property type="molecule type" value="Transcribed_RNA"/>
</dbReference>
<organism evidence="3">
    <name type="scientific">Schistocephalus solidus</name>
    <name type="common">Tapeworm</name>
    <dbReference type="NCBI Taxonomy" id="70667"/>
    <lineage>
        <taxon>Eukaryota</taxon>
        <taxon>Metazoa</taxon>
        <taxon>Spiralia</taxon>
        <taxon>Lophotrochozoa</taxon>
        <taxon>Platyhelminthes</taxon>
        <taxon>Cestoda</taxon>
        <taxon>Eucestoda</taxon>
        <taxon>Diphyllobothriidea</taxon>
        <taxon>Diphyllobothriidae</taxon>
        <taxon>Schistocephalus</taxon>
    </lineage>
</organism>
<sequence>MSNGEPPEHPKGILKHVTEGKKTKTFQWDEMNILATFHPADKDYGHIHIDEPDTPYNFEYNPNDPSVTGGQAVSPEALASMLEKVSGSAPKMLEDPSGSSTEQLTPEELKHKREFEAKRKAHYNEYQTLQTVKQKHPVDSDEDDDTDEEIDPVALRNAQLNAQLGKLPPSSSREEKPSA</sequence>
<name>A0A0X3Q1Y9_SCHSO</name>
<dbReference type="PANTHER" id="PTHR12398:SF20">
    <property type="entry name" value="PROTEIN PHOSPHATASE 1 REGULATORY INHIBITOR SUBUNIT 2"/>
    <property type="match status" value="1"/>
</dbReference>
<dbReference type="AlphaFoldDB" id="A0A0X3Q1Y9"/>